<organism evidence="1 2">
    <name type="scientific">Klugiella xanthotipulae</name>
    <dbReference type="NCBI Taxonomy" id="244735"/>
    <lineage>
        <taxon>Bacteria</taxon>
        <taxon>Bacillati</taxon>
        <taxon>Actinomycetota</taxon>
        <taxon>Actinomycetes</taxon>
        <taxon>Micrococcales</taxon>
        <taxon>Microbacteriaceae</taxon>
        <taxon>Klugiella</taxon>
    </lineage>
</organism>
<dbReference type="InterPro" id="IPR011235">
    <property type="entry name" value="MepB-like"/>
</dbReference>
<dbReference type="AlphaFoldDB" id="A0A543I4Q6"/>
<gene>
    <name evidence="1" type="ORF">FB466_0348</name>
</gene>
<dbReference type="OrthoDB" id="4954833at2"/>
<evidence type="ECO:0008006" key="3">
    <source>
        <dbReference type="Google" id="ProtNLM"/>
    </source>
</evidence>
<accession>A0A543I4Q6</accession>
<sequence length="170" mass="18215">MVVDNGEVWADGSLHPDLAALRGLDLTAHGVETGAPFSAPIAEPESAEYAAHTLTMGGRAVRFRVAKTTPTKAGHFVTLWQRSTAGPIRPLDVADGDDLVIVATRSESRRGYFVFPVAALVARGVVSANSLGGKRALRVYAPWVTAPNAQARRTQAWQVEYFSYPVGLID</sequence>
<comment type="caution">
    <text evidence="1">The sequence shown here is derived from an EMBL/GenBank/DDBJ whole genome shotgun (WGS) entry which is preliminary data.</text>
</comment>
<dbReference type="Proteomes" id="UP000318331">
    <property type="component" value="Unassembled WGS sequence"/>
</dbReference>
<dbReference type="Pfam" id="PF08877">
    <property type="entry name" value="MepB-like"/>
    <property type="match status" value="1"/>
</dbReference>
<evidence type="ECO:0000313" key="2">
    <source>
        <dbReference type="Proteomes" id="UP000318331"/>
    </source>
</evidence>
<reference evidence="1 2" key="1">
    <citation type="submission" date="2019-06" db="EMBL/GenBank/DDBJ databases">
        <title>Sequencing the genomes of 1000 actinobacteria strains.</title>
        <authorList>
            <person name="Klenk H.-P."/>
        </authorList>
    </citation>
    <scope>NUCLEOTIDE SEQUENCE [LARGE SCALE GENOMIC DNA]</scope>
    <source>
        <strain evidence="1 2">DSM 18031</strain>
    </source>
</reference>
<dbReference type="EMBL" id="VFPN01000001">
    <property type="protein sequence ID" value="TQM65544.1"/>
    <property type="molecule type" value="Genomic_DNA"/>
</dbReference>
<keyword evidence="2" id="KW-1185">Reference proteome</keyword>
<dbReference type="Gene3D" id="3.40.1350.140">
    <property type="entry name" value="MepB-like"/>
    <property type="match status" value="1"/>
</dbReference>
<protein>
    <recommendedName>
        <fullName evidence="3">MepB protein</fullName>
    </recommendedName>
</protein>
<evidence type="ECO:0000313" key="1">
    <source>
        <dbReference type="EMBL" id="TQM65544.1"/>
    </source>
</evidence>
<dbReference type="InterPro" id="IPR038231">
    <property type="entry name" value="MepB-like_sf"/>
</dbReference>
<name>A0A543I4Q6_9MICO</name>
<proteinExistence type="predicted"/>